<feature type="region of interest" description="Disordered" evidence="1">
    <location>
        <begin position="497"/>
        <end position="555"/>
    </location>
</feature>
<feature type="compositionally biased region" description="Basic and acidic residues" evidence="1">
    <location>
        <begin position="523"/>
        <end position="534"/>
    </location>
</feature>
<name>A0A1L9STM5_9EURO</name>
<dbReference type="STRING" id="1073090.A0A1L9STM5"/>
<dbReference type="EMBL" id="KV878336">
    <property type="protein sequence ID" value="OJJ50549.1"/>
    <property type="molecule type" value="Genomic_DNA"/>
</dbReference>
<feature type="compositionally biased region" description="Basic and acidic residues" evidence="1">
    <location>
        <begin position="819"/>
        <end position="832"/>
    </location>
</feature>
<proteinExistence type="predicted"/>
<dbReference type="SUPFAM" id="SSF82199">
    <property type="entry name" value="SET domain"/>
    <property type="match status" value="1"/>
</dbReference>
<dbReference type="Pfam" id="PF00856">
    <property type="entry name" value="SET"/>
    <property type="match status" value="1"/>
</dbReference>
<feature type="region of interest" description="Disordered" evidence="1">
    <location>
        <begin position="617"/>
        <end position="661"/>
    </location>
</feature>
<dbReference type="Proteomes" id="UP000184188">
    <property type="component" value="Unassembled WGS sequence"/>
</dbReference>
<dbReference type="PROSITE" id="PS50280">
    <property type="entry name" value="SET"/>
    <property type="match status" value="1"/>
</dbReference>
<evidence type="ECO:0000313" key="4">
    <source>
        <dbReference type="Proteomes" id="UP000184188"/>
    </source>
</evidence>
<feature type="region of interest" description="Disordered" evidence="1">
    <location>
        <begin position="771"/>
        <end position="834"/>
    </location>
</feature>
<dbReference type="InterPro" id="IPR053185">
    <property type="entry name" value="SET_domain_protein"/>
</dbReference>
<feature type="region of interest" description="Disordered" evidence="1">
    <location>
        <begin position="683"/>
        <end position="759"/>
    </location>
</feature>
<evidence type="ECO:0000256" key="1">
    <source>
        <dbReference type="SAM" id="MobiDB-lite"/>
    </source>
</evidence>
<feature type="region of interest" description="Disordered" evidence="1">
    <location>
        <begin position="897"/>
        <end position="1055"/>
    </location>
</feature>
<reference evidence="4" key="1">
    <citation type="journal article" date="2017" name="Genome Biol.">
        <title>Comparative genomics reveals high biological diversity and specific adaptations in the industrially and medically important fungal genus Aspergillus.</title>
        <authorList>
            <person name="de Vries R.P."/>
            <person name="Riley R."/>
            <person name="Wiebenga A."/>
            <person name="Aguilar-Osorio G."/>
            <person name="Amillis S."/>
            <person name="Uchima C.A."/>
            <person name="Anderluh G."/>
            <person name="Asadollahi M."/>
            <person name="Askin M."/>
            <person name="Barry K."/>
            <person name="Battaglia E."/>
            <person name="Bayram O."/>
            <person name="Benocci T."/>
            <person name="Braus-Stromeyer S.A."/>
            <person name="Caldana C."/>
            <person name="Canovas D."/>
            <person name="Cerqueira G.C."/>
            <person name="Chen F."/>
            <person name="Chen W."/>
            <person name="Choi C."/>
            <person name="Clum A."/>
            <person name="Dos Santos R.A."/>
            <person name="Damasio A.R."/>
            <person name="Diallinas G."/>
            <person name="Emri T."/>
            <person name="Fekete E."/>
            <person name="Flipphi M."/>
            <person name="Freyberg S."/>
            <person name="Gallo A."/>
            <person name="Gournas C."/>
            <person name="Habgood R."/>
            <person name="Hainaut M."/>
            <person name="Harispe M.L."/>
            <person name="Henrissat B."/>
            <person name="Hilden K.S."/>
            <person name="Hope R."/>
            <person name="Hossain A."/>
            <person name="Karabika E."/>
            <person name="Karaffa L."/>
            <person name="Karanyi Z."/>
            <person name="Krasevec N."/>
            <person name="Kuo A."/>
            <person name="Kusch H."/>
            <person name="LaButti K."/>
            <person name="Lagendijk E.L."/>
            <person name="Lapidus A."/>
            <person name="Levasseur A."/>
            <person name="Lindquist E."/>
            <person name="Lipzen A."/>
            <person name="Logrieco A.F."/>
            <person name="MacCabe A."/>
            <person name="Maekelae M.R."/>
            <person name="Malavazi I."/>
            <person name="Melin P."/>
            <person name="Meyer V."/>
            <person name="Mielnichuk N."/>
            <person name="Miskei M."/>
            <person name="Molnar A.P."/>
            <person name="Mule G."/>
            <person name="Ngan C.Y."/>
            <person name="Orejas M."/>
            <person name="Orosz E."/>
            <person name="Ouedraogo J.P."/>
            <person name="Overkamp K.M."/>
            <person name="Park H.-S."/>
            <person name="Perrone G."/>
            <person name="Piumi F."/>
            <person name="Punt P.J."/>
            <person name="Ram A.F."/>
            <person name="Ramon A."/>
            <person name="Rauscher S."/>
            <person name="Record E."/>
            <person name="Riano-Pachon D.M."/>
            <person name="Robert V."/>
            <person name="Roehrig J."/>
            <person name="Ruller R."/>
            <person name="Salamov A."/>
            <person name="Salih N.S."/>
            <person name="Samson R.A."/>
            <person name="Sandor E."/>
            <person name="Sanguinetti M."/>
            <person name="Schuetze T."/>
            <person name="Sepcic K."/>
            <person name="Shelest E."/>
            <person name="Sherlock G."/>
            <person name="Sophianopoulou V."/>
            <person name="Squina F.M."/>
            <person name="Sun H."/>
            <person name="Susca A."/>
            <person name="Todd R.B."/>
            <person name="Tsang A."/>
            <person name="Unkles S.E."/>
            <person name="van de Wiele N."/>
            <person name="van Rossen-Uffink D."/>
            <person name="Oliveira J.V."/>
            <person name="Vesth T.C."/>
            <person name="Visser J."/>
            <person name="Yu J.-H."/>
            <person name="Zhou M."/>
            <person name="Andersen M.R."/>
            <person name="Archer D.B."/>
            <person name="Baker S.E."/>
            <person name="Benoit I."/>
            <person name="Brakhage A.A."/>
            <person name="Braus G.H."/>
            <person name="Fischer R."/>
            <person name="Frisvad J.C."/>
            <person name="Goldman G.H."/>
            <person name="Houbraken J."/>
            <person name="Oakley B."/>
            <person name="Pocsi I."/>
            <person name="Scazzocchio C."/>
            <person name="Seiboth B."/>
            <person name="vanKuyk P.A."/>
            <person name="Wortman J."/>
            <person name="Dyer P.S."/>
            <person name="Grigoriev I.V."/>
        </authorList>
    </citation>
    <scope>NUCLEOTIDE SEQUENCE [LARGE SCALE GENOMIC DNA]</scope>
    <source>
        <strain evidence="4">CBS 506.65</strain>
    </source>
</reference>
<dbReference type="GeneID" id="34613045"/>
<feature type="domain" description="SET" evidence="2">
    <location>
        <begin position="24"/>
        <end position="182"/>
    </location>
</feature>
<organism evidence="3 4">
    <name type="scientific">Penicilliopsis zonata CBS 506.65</name>
    <dbReference type="NCBI Taxonomy" id="1073090"/>
    <lineage>
        <taxon>Eukaryota</taxon>
        <taxon>Fungi</taxon>
        <taxon>Dikarya</taxon>
        <taxon>Ascomycota</taxon>
        <taxon>Pezizomycotina</taxon>
        <taxon>Eurotiomycetes</taxon>
        <taxon>Eurotiomycetidae</taxon>
        <taxon>Eurotiales</taxon>
        <taxon>Aspergillaceae</taxon>
        <taxon>Penicilliopsis</taxon>
    </lineage>
</organism>
<sequence length="1074" mass="118505">MANTDPFPSAYGDIYDDEEEDLGPTPRYRRAWMGDVKGAGLLANKEIDPGNIIMKDPIVHLTRDEEASAASYEDMNRMVGDRIREKGVDFVRSFCHLPRDERLELGPFFRIWAVSSIPVMSETGISKVVGLELAHINHACQPNAHITVVKEKTEDGTGFQYVAVVRAITDIAVGEEITVSYMFVHRGIAERRREISERFCFECLCRRCTNPNPRFERFAHAFEQTWKTLHDEKVLESSPAGVLQEAHHLYMLFAESEVEDVRLAWFWFRCAVIAAMNSDAGRAAFFFLQVKAVYRSLEGPHSHHAALAEKWENDMQLIPDFGRWERGLSGKEEVEKLAKLKNNAIEMVWMLGQSPERYIRLHRFRIRDNPKDAERPEMYIKRRDKKKTKKQKKEAPVERVSGVFNPNQDTDDIPAMLALGELELPYLCGIGGFPIIIPFNKVKRSESYGPEDSPSMFPFSKTRRSNSCDIDNSPGMLPLGMVKRSDSFGAEDSTGMNLLGKGKESESYGVGDSSGMLPLGKAKRSDSYDTEESHNFLGNAEKSQSPAFKESPGLLPIDKAEHSSCAVEKSPALLPIDKGEQSSCAAEEFPSLLPIDKVERSDSCDVEESFGMLPLAKAKRSDSYGDEEAENSHYCAIEDSPGLPPINKTEQSSSPVVEESSDVLHIDKAEQSFFSCVEESVGMLPKAERSQSPPVEASPLEKAEESPSFAVEESPDVFTLGKTERSDSCDFEESLGMPPLGNAEKSQSPSVDASPDVLPLDKAEDSFSCAIEESPGTITLGKAERSGSSGFEESPGMLPLGKAEKSHSCAVGESPDVPPLEKAEESSSRDVEESAETMFFAKHKAAYHQALEDASRMRPLAKADSSTLFSGMLPHADMLVLGKPKPTFSYKEEDFPALSPVSKAEASNSHAGEESVKENVKHVEKSLYGTVFKHTTKETGKETATDEALTKPASESIKKETNGSFDKPSNPKSVSGNVDKPVIKPADKPVIKPVDKPVKKSTDKDTASSVPKSAGVQTNNSASETIGPQGYTPRNQSRYEPEWPEDPYEGIERHTGPIGIPLSMLADLMPPFKK</sequence>
<evidence type="ECO:0000313" key="3">
    <source>
        <dbReference type="EMBL" id="OJJ50549.1"/>
    </source>
</evidence>
<dbReference type="InterPro" id="IPR046341">
    <property type="entry name" value="SET_dom_sf"/>
</dbReference>
<feature type="region of interest" description="Disordered" evidence="1">
    <location>
        <begin position="1"/>
        <end position="22"/>
    </location>
</feature>
<feature type="compositionally biased region" description="Basic and acidic residues" evidence="1">
    <location>
        <begin position="911"/>
        <end position="925"/>
    </location>
</feature>
<dbReference type="CDD" id="cd20071">
    <property type="entry name" value="SET_SMYD"/>
    <property type="match status" value="1"/>
</dbReference>
<dbReference type="AlphaFoldDB" id="A0A1L9STM5"/>
<dbReference type="Gene3D" id="2.170.270.10">
    <property type="entry name" value="SET domain"/>
    <property type="match status" value="1"/>
</dbReference>
<dbReference type="PANTHER" id="PTHR47332:SF4">
    <property type="entry name" value="SET DOMAIN-CONTAINING PROTEIN 5"/>
    <property type="match status" value="1"/>
</dbReference>
<dbReference type="SMART" id="SM00317">
    <property type="entry name" value="SET"/>
    <property type="match status" value="1"/>
</dbReference>
<feature type="compositionally biased region" description="Polar residues" evidence="1">
    <location>
        <begin position="1007"/>
        <end position="1038"/>
    </location>
</feature>
<protein>
    <recommendedName>
        <fullName evidence="2">SET domain-containing protein</fullName>
    </recommendedName>
</protein>
<dbReference type="RefSeq" id="XP_022585059.1">
    <property type="nucleotide sequence ID" value="XM_022726581.1"/>
</dbReference>
<dbReference type="PANTHER" id="PTHR47332">
    <property type="entry name" value="SET DOMAIN-CONTAINING PROTEIN 5"/>
    <property type="match status" value="1"/>
</dbReference>
<dbReference type="OrthoDB" id="438641at2759"/>
<accession>A0A1L9STM5</accession>
<evidence type="ECO:0000259" key="2">
    <source>
        <dbReference type="PROSITE" id="PS50280"/>
    </source>
</evidence>
<keyword evidence="4" id="KW-1185">Reference proteome</keyword>
<gene>
    <name evidence="3" type="ORF">ASPZODRAFT_162510</name>
</gene>
<dbReference type="VEuPathDB" id="FungiDB:ASPZODRAFT_162510"/>
<feature type="compositionally biased region" description="Basic and acidic residues" evidence="1">
    <location>
        <begin position="981"/>
        <end position="1006"/>
    </location>
</feature>
<dbReference type="InterPro" id="IPR001214">
    <property type="entry name" value="SET_dom"/>
</dbReference>
<feature type="compositionally biased region" description="Basic and acidic residues" evidence="1">
    <location>
        <begin position="935"/>
        <end position="944"/>
    </location>
</feature>